<dbReference type="OrthoDB" id="1930928at2759"/>
<dbReference type="PANTHER" id="PTHR45786:SF75">
    <property type="entry name" value="ATP-DEPENDENT DNA HELICASE"/>
    <property type="match status" value="1"/>
</dbReference>
<sequence>MEVHLRQPPKTRGVKRKILTDVENALQTVDKIMPSTDQIEDGHVHEPQGIFMETLDQHQLINWGKNCTYYHALRFEYEPPTFCCTGGCINLATNEVANDIYELFVADSKNVKLFRKNIRAHNSIFAFTSFRVKLDKALASSRKGVYNFKAQGQIYHDLPSLIPNNNRPRYFQQYFYDTDHELANRMSVLQDANLSEENSSHDLKNIQTYKNLQICIAVNASLDQRVCNKPLVDQVEAIWVDGNNPNTPFRIDIVVHKHSGKKHREKEVGIKEYRNVANRSTTTKIRQIQVWNRQDYHPQLLLGCWPMKHMDAKQKVVFHVGSTTDIDYKYEQNIIDSSNQIIDGRYLKVFLIVSVLVSVDETG</sequence>
<name>A0A9J5ZTE8_SOLCO</name>
<dbReference type="EMBL" id="JACXVP010000003">
    <property type="protein sequence ID" value="KAG5615518.1"/>
    <property type="molecule type" value="Genomic_DNA"/>
</dbReference>
<dbReference type="PANTHER" id="PTHR45786">
    <property type="entry name" value="DNA BINDING PROTEIN-LIKE"/>
    <property type="match status" value="1"/>
</dbReference>
<gene>
    <name evidence="1" type="ORF">H5410_015342</name>
</gene>
<evidence type="ECO:0000313" key="2">
    <source>
        <dbReference type="Proteomes" id="UP000824120"/>
    </source>
</evidence>
<protein>
    <submittedName>
        <fullName evidence="1">Uncharacterized protein</fullName>
    </submittedName>
</protein>
<organism evidence="1 2">
    <name type="scientific">Solanum commersonii</name>
    <name type="common">Commerson's wild potato</name>
    <name type="synonym">Commerson's nightshade</name>
    <dbReference type="NCBI Taxonomy" id="4109"/>
    <lineage>
        <taxon>Eukaryota</taxon>
        <taxon>Viridiplantae</taxon>
        <taxon>Streptophyta</taxon>
        <taxon>Embryophyta</taxon>
        <taxon>Tracheophyta</taxon>
        <taxon>Spermatophyta</taxon>
        <taxon>Magnoliopsida</taxon>
        <taxon>eudicotyledons</taxon>
        <taxon>Gunneridae</taxon>
        <taxon>Pentapetalae</taxon>
        <taxon>asterids</taxon>
        <taxon>lamiids</taxon>
        <taxon>Solanales</taxon>
        <taxon>Solanaceae</taxon>
        <taxon>Solanoideae</taxon>
        <taxon>Solaneae</taxon>
        <taxon>Solanum</taxon>
    </lineage>
</organism>
<accession>A0A9J5ZTE8</accession>
<evidence type="ECO:0000313" key="1">
    <source>
        <dbReference type="EMBL" id="KAG5615518.1"/>
    </source>
</evidence>
<dbReference type="Proteomes" id="UP000824120">
    <property type="component" value="Chromosome 3"/>
</dbReference>
<reference evidence="1 2" key="1">
    <citation type="submission" date="2020-09" db="EMBL/GenBank/DDBJ databases">
        <title>De no assembly of potato wild relative species, Solanum commersonii.</title>
        <authorList>
            <person name="Cho K."/>
        </authorList>
    </citation>
    <scope>NUCLEOTIDE SEQUENCE [LARGE SCALE GENOMIC DNA]</scope>
    <source>
        <strain evidence="1">LZ3.2</strain>
        <tissue evidence="1">Leaf</tissue>
    </source>
</reference>
<comment type="caution">
    <text evidence="1">The sequence shown here is derived from an EMBL/GenBank/DDBJ whole genome shotgun (WGS) entry which is preliminary data.</text>
</comment>
<proteinExistence type="predicted"/>
<dbReference type="AlphaFoldDB" id="A0A9J5ZTE8"/>
<keyword evidence="2" id="KW-1185">Reference proteome</keyword>